<dbReference type="PANTHER" id="PTHR48079">
    <property type="entry name" value="PROTEIN YEEZ"/>
    <property type="match status" value="1"/>
</dbReference>
<dbReference type="Gene3D" id="3.40.50.720">
    <property type="entry name" value="NAD(P)-binding Rossmann-like Domain"/>
    <property type="match status" value="1"/>
</dbReference>
<dbReference type="InterPro" id="IPR001509">
    <property type="entry name" value="Epimerase_deHydtase"/>
</dbReference>
<dbReference type="GO" id="GO:0005737">
    <property type="term" value="C:cytoplasm"/>
    <property type="evidence" value="ECO:0007669"/>
    <property type="project" value="TreeGrafter"/>
</dbReference>
<dbReference type="OrthoDB" id="7941246at2"/>
<feature type="compositionally biased region" description="Low complexity" evidence="1">
    <location>
        <begin position="108"/>
        <end position="125"/>
    </location>
</feature>
<comment type="caution">
    <text evidence="3">The sequence shown here is derived from an EMBL/GenBank/DDBJ whole genome shotgun (WGS) entry which is preliminary data.</text>
</comment>
<dbReference type="PANTHER" id="PTHR48079:SF6">
    <property type="entry name" value="NAD(P)-BINDING DOMAIN-CONTAINING PROTEIN-RELATED"/>
    <property type="match status" value="1"/>
</dbReference>
<dbReference type="AlphaFoldDB" id="A0A073BA78"/>
<keyword evidence="4" id="KW-1185">Reference proteome</keyword>
<protein>
    <submittedName>
        <fullName evidence="3">Epimerase</fullName>
    </submittedName>
</protein>
<evidence type="ECO:0000313" key="4">
    <source>
        <dbReference type="Proteomes" id="UP000031419"/>
    </source>
</evidence>
<dbReference type="RefSeq" id="WP_029722644.1">
    <property type="nucleotide sequence ID" value="NZ_JAJUIW010000031.1"/>
</dbReference>
<accession>A0A073BA78</accession>
<evidence type="ECO:0000259" key="2">
    <source>
        <dbReference type="Pfam" id="PF01370"/>
    </source>
</evidence>
<evidence type="ECO:0000256" key="1">
    <source>
        <dbReference type="SAM" id="MobiDB-lite"/>
    </source>
</evidence>
<dbReference type="Pfam" id="PF01370">
    <property type="entry name" value="Epimerase"/>
    <property type="match status" value="1"/>
</dbReference>
<reference evidence="3 4" key="1">
    <citation type="submission" date="2014-06" db="EMBL/GenBank/DDBJ databases">
        <title>Saccharopolyspora rectivirgula DSM-43113 Genome sequencing.</title>
        <authorList>
            <person name="Barrera C."/>
            <person name="Millon L."/>
            <person name="Rognon B."/>
            <person name="Zaugg C."/>
            <person name="Monod M."/>
        </authorList>
    </citation>
    <scope>NUCLEOTIDE SEQUENCE [LARGE SCALE GENOMIC DNA]</scope>
    <source>
        <strain evidence="3 4">DSM 43113</strain>
    </source>
</reference>
<sequence length="336" mass="35684">MRLLVLGGTAFLSRAVAAAAVREGHEVVCAARGRSGSVPAGARLLPVDRDRGLDGLAGQRFDAVVDVATMSLRWVRDALAQLGATAGHWCFVSSVNVYADTRTRGQSPGAPLLEPAAEDPPAGAEAMPSAEVYGAVKVASENAVREAVGDRALIVRPGLICGPGDVWDRFGYWVMRFTRGGRVLVPDSPEQPIQYIDVRDLADWLVLAAEQRVTGTYDAVGPVTELRELLRGISAITSPPGTELAAVPPEELLAAGVTPWSGPKSLPLWAPESHWGLPSHDPGPAAAAGLRVRPVEDTVRAVRGTEQQLGFDRPRHAGLTAAEETGLLESLPWRLW</sequence>
<dbReference type="GO" id="GO:0004029">
    <property type="term" value="F:aldehyde dehydrogenase (NAD+) activity"/>
    <property type="evidence" value="ECO:0007669"/>
    <property type="project" value="TreeGrafter"/>
</dbReference>
<proteinExistence type="predicted"/>
<name>A0A073BA78_9PSEU</name>
<gene>
    <name evidence="3" type="ORF">GU90_08960</name>
</gene>
<feature type="domain" description="NAD-dependent epimerase/dehydratase" evidence="2">
    <location>
        <begin position="4"/>
        <end position="213"/>
    </location>
</feature>
<dbReference type="EMBL" id="JNVU01000024">
    <property type="protein sequence ID" value="KEI44629.1"/>
    <property type="molecule type" value="Genomic_DNA"/>
</dbReference>
<feature type="region of interest" description="Disordered" evidence="1">
    <location>
        <begin position="104"/>
        <end position="125"/>
    </location>
</feature>
<dbReference type="InterPro" id="IPR051783">
    <property type="entry name" value="NAD(P)-dependent_oxidoreduct"/>
</dbReference>
<organism evidence="3 4">
    <name type="scientific">Saccharopolyspora rectivirgula</name>
    <dbReference type="NCBI Taxonomy" id="28042"/>
    <lineage>
        <taxon>Bacteria</taxon>
        <taxon>Bacillati</taxon>
        <taxon>Actinomycetota</taxon>
        <taxon>Actinomycetes</taxon>
        <taxon>Pseudonocardiales</taxon>
        <taxon>Pseudonocardiaceae</taxon>
        <taxon>Saccharopolyspora</taxon>
    </lineage>
</organism>
<evidence type="ECO:0000313" key="3">
    <source>
        <dbReference type="EMBL" id="KEI44629.1"/>
    </source>
</evidence>
<dbReference type="InterPro" id="IPR036291">
    <property type="entry name" value="NAD(P)-bd_dom_sf"/>
</dbReference>
<dbReference type="STRING" id="28042.GU90_08960"/>
<dbReference type="Proteomes" id="UP000031419">
    <property type="component" value="Unassembled WGS sequence"/>
</dbReference>
<dbReference type="SUPFAM" id="SSF51735">
    <property type="entry name" value="NAD(P)-binding Rossmann-fold domains"/>
    <property type="match status" value="1"/>
</dbReference>
<dbReference type="eggNOG" id="COG0451">
    <property type="taxonomic scope" value="Bacteria"/>
</dbReference>